<dbReference type="AlphaFoldDB" id="A0A1Q8C6K0"/>
<organism evidence="5 6">
    <name type="scientific">Actinophytocola xanthii</name>
    <dbReference type="NCBI Taxonomy" id="1912961"/>
    <lineage>
        <taxon>Bacteria</taxon>
        <taxon>Bacillati</taxon>
        <taxon>Actinomycetota</taxon>
        <taxon>Actinomycetes</taxon>
        <taxon>Pseudonocardiales</taxon>
        <taxon>Pseudonocardiaceae</taxon>
    </lineage>
</organism>
<dbReference type="RefSeq" id="WP_075129559.1">
    <property type="nucleotide sequence ID" value="NZ_MSIE01000078.1"/>
</dbReference>
<dbReference type="PANTHER" id="PTHR43391">
    <property type="entry name" value="RETINOL DEHYDROGENASE-RELATED"/>
    <property type="match status" value="1"/>
</dbReference>
<dbReference type="Gene3D" id="3.40.50.720">
    <property type="entry name" value="NAD(P)-binding Rossmann-like Domain"/>
    <property type="match status" value="1"/>
</dbReference>
<comment type="caution">
    <text evidence="5">The sequence shown here is derived from an EMBL/GenBank/DDBJ whole genome shotgun (WGS) entry which is preliminary data.</text>
</comment>
<dbReference type="PRINTS" id="PR00080">
    <property type="entry name" value="SDRFAMILY"/>
</dbReference>
<sequence>MSGQDQYPVLVSGGSSGLGAALVATLHKNGTPVVVLDKQAPPGPADDFRLVDVSDSAATEQAVQELAERFGGLSGVVTAAGMDRCGPITGVSTADWEQVVKVNLMGTAAVIRAAVPYLERSHGRIVTIASTLGLRPAGDASAYCAAKFGVVGMTRALTMELAGKVGVTLVVPGGMRTAFFDDRTDQYKPADRNMLNPPEYVADSIVHVLGQPAGCEIRELVICHEQEPSWP</sequence>
<dbReference type="EMBL" id="MSIE01000078">
    <property type="protein sequence ID" value="OLF09990.1"/>
    <property type="molecule type" value="Genomic_DNA"/>
</dbReference>
<keyword evidence="2" id="KW-0521">NADP</keyword>
<dbReference type="Pfam" id="PF00106">
    <property type="entry name" value="adh_short"/>
    <property type="match status" value="1"/>
</dbReference>
<evidence type="ECO:0000256" key="1">
    <source>
        <dbReference type="ARBA" id="ARBA00006484"/>
    </source>
</evidence>
<dbReference type="CDD" id="cd05233">
    <property type="entry name" value="SDR_c"/>
    <property type="match status" value="1"/>
</dbReference>
<accession>A0A1Q8C6K0</accession>
<keyword evidence="3" id="KW-0560">Oxidoreductase</keyword>
<dbReference type="SUPFAM" id="SSF51735">
    <property type="entry name" value="NAD(P)-binding Rossmann-fold domains"/>
    <property type="match status" value="1"/>
</dbReference>
<name>A0A1Q8C6K0_9PSEU</name>
<dbReference type="GO" id="GO:0016491">
    <property type="term" value="F:oxidoreductase activity"/>
    <property type="evidence" value="ECO:0007669"/>
    <property type="project" value="UniProtKB-KW"/>
</dbReference>
<evidence type="ECO:0000313" key="5">
    <source>
        <dbReference type="EMBL" id="OLF09990.1"/>
    </source>
</evidence>
<gene>
    <name evidence="5" type="ORF">BU204_32140</name>
</gene>
<dbReference type="STRING" id="1912961.BU204_32140"/>
<dbReference type="OrthoDB" id="4150292at2"/>
<evidence type="ECO:0000256" key="3">
    <source>
        <dbReference type="ARBA" id="ARBA00023002"/>
    </source>
</evidence>
<dbReference type="InterPro" id="IPR002347">
    <property type="entry name" value="SDR_fam"/>
</dbReference>
<proteinExistence type="inferred from homology"/>
<dbReference type="PRINTS" id="PR00081">
    <property type="entry name" value="GDHRDH"/>
</dbReference>
<dbReference type="PANTHER" id="PTHR43391:SF14">
    <property type="entry name" value="DEHYDROGENASE_REDUCTASE SDR FAMILY PROTEIN 7-LIKE"/>
    <property type="match status" value="1"/>
</dbReference>
<evidence type="ECO:0000313" key="6">
    <source>
        <dbReference type="Proteomes" id="UP000185596"/>
    </source>
</evidence>
<evidence type="ECO:0000256" key="4">
    <source>
        <dbReference type="RuleBase" id="RU000363"/>
    </source>
</evidence>
<dbReference type="InterPro" id="IPR036291">
    <property type="entry name" value="NAD(P)-bd_dom_sf"/>
</dbReference>
<reference evidence="5 6" key="1">
    <citation type="submission" date="2016-12" db="EMBL/GenBank/DDBJ databases">
        <title>The draft genome sequence of Actinophytocola sp. 11-183.</title>
        <authorList>
            <person name="Wang W."/>
            <person name="Yuan L."/>
        </authorList>
    </citation>
    <scope>NUCLEOTIDE SEQUENCE [LARGE SCALE GENOMIC DNA]</scope>
    <source>
        <strain evidence="5 6">11-183</strain>
    </source>
</reference>
<keyword evidence="6" id="KW-1185">Reference proteome</keyword>
<evidence type="ECO:0000256" key="2">
    <source>
        <dbReference type="ARBA" id="ARBA00022857"/>
    </source>
</evidence>
<dbReference type="Proteomes" id="UP000185596">
    <property type="component" value="Unassembled WGS sequence"/>
</dbReference>
<comment type="similarity">
    <text evidence="1 4">Belongs to the short-chain dehydrogenases/reductases (SDR) family.</text>
</comment>
<protein>
    <submittedName>
        <fullName evidence="5">Short-chain dehydrogenase</fullName>
    </submittedName>
</protein>